<evidence type="ECO:0000259" key="3">
    <source>
        <dbReference type="Pfam" id="PF11893"/>
    </source>
</evidence>
<evidence type="ECO:0000256" key="1">
    <source>
        <dbReference type="SAM" id="Phobius"/>
    </source>
</evidence>
<proteinExistence type="predicted"/>
<organism evidence="4 5">
    <name type="scientific">Aeromonas enteropelogenes</name>
    <name type="common">Aeromonas trota</name>
    <dbReference type="NCBI Taxonomy" id="29489"/>
    <lineage>
        <taxon>Bacteria</taxon>
        <taxon>Pseudomonadati</taxon>
        <taxon>Pseudomonadota</taxon>
        <taxon>Gammaproteobacteria</taxon>
        <taxon>Aeromonadales</taxon>
        <taxon>Aeromonadaceae</taxon>
        <taxon>Aeromonas</taxon>
    </lineage>
</organism>
<accession>A0A175VDS8</accession>
<feature type="transmembrane region" description="Helical" evidence="1">
    <location>
        <begin position="168"/>
        <end position="190"/>
    </location>
</feature>
<dbReference type="CDD" id="cd16148">
    <property type="entry name" value="sulfatase_like"/>
    <property type="match status" value="1"/>
</dbReference>
<dbReference type="InterPro" id="IPR017850">
    <property type="entry name" value="Alkaline_phosphatase_core_sf"/>
</dbReference>
<feature type="domain" description="Sulfatase N-terminal" evidence="2">
    <location>
        <begin position="262"/>
        <end position="533"/>
    </location>
</feature>
<gene>
    <name evidence="4" type="ORF">LCR_02345</name>
</gene>
<dbReference type="InterPro" id="IPR024588">
    <property type="entry name" value="YejM_N"/>
</dbReference>
<protein>
    <submittedName>
        <fullName evidence="4">Alkaline phosphatase</fullName>
    </submittedName>
</protein>
<name>A0A175VDS8_AEREN</name>
<reference evidence="4 5" key="1">
    <citation type="submission" date="2016-02" db="EMBL/GenBank/DDBJ databases">
        <title>Draft genome sequence of Aeromonas trota strain 1999lcr isolated from cerebrospinal fluid (CSF).</title>
        <authorList>
            <person name="Dallagassa C.B."/>
            <person name="Prediger K.C."/>
            <person name="Weiss V.A."/>
            <person name="Assis F.E."/>
            <person name="Baura V."/>
            <person name="Cruz L.M."/>
            <person name="Souza E.M."/>
            <person name="Pedrosa F.O."/>
            <person name="Fadel-Picheth C.M."/>
        </authorList>
    </citation>
    <scope>NUCLEOTIDE SEQUENCE [LARGE SCALE GENOMIC DNA]</scope>
    <source>
        <strain evidence="4 5">1999lcr</strain>
    </source>
</reference>
<dbReference type="AlphaFoldDB" id="A0A175VDS8"/>
<dbReference type="Pfam" id="PF11893">
    <property type="entry name" value="DUF3413"/>
    <property type="match status" value="1"/>
</dbReference>
<keyword evidence="1" id="KW-0472">Membrane</keyword>
<evidence type="ECO:0000313" key="4">
    <source>
        <dbReference type="EMBL" id="KXU78753.1"/>
    </source>
</evidence>
<feature type="transmembrane region" description="Helical" evidence="1">
    <location>
        <begin position="50"/>
        <end position="74"/>
    </location>
</feature>
<feature type="transmembrane region" description="Helical" evidence="1">
    <location>
        <begin position="134"/>
        <end position="156"/>
    </location>
</feature>
<dbReference type="Pfam" id="PF00884">
    <property type="entry name" value="Sulfatase"/>
    <property type="match status" value="1"/>
</dbReference>
<dbReference type="Gene3D" id="3.40.720.10">
    <property type="entry name" value="Alkaline Phosphatase, subunit A"/>
    <property type="match status" value="1"/>
</dbReference>
<dbReference type="GeneID" id="92812274"/>
<feature type="transmembrane region" description="Helical" evidence="1">
    <location>
        <begin position="21"/>
        <end position="38"/>
    </location>
</feature>
<keyword evidence="1" id="KW-0812">Transmembrane</keyword>
<evidence type="ECO:0000313" key="5">
    <source>
        <dbReference type="Proteomes" id="UP000078435"/>
    </source>
</evidence>
<dbReference type="EMBL" id="JMGO02000016">
    <property type="protein sequence ID" value="KXU78753.1"/>
    <property type="molecule type" value="Genomic_DNA"/>
</dbReference>
<feature type="transmembrane region" description="Helical" evidence="1">
    <location>
        <begin position="86"/>
        <end position="103"/>
    </location>
</feature>
<dbReference type="PANTHER" id="PTHR43751">
    <property type="entry name" value="SULFATASE"/>
    <property type="match status" value="1"/>
</dbReference>
<dbReference type="InterPro" id="IPR000917">
    <property type="entry name" value="Sulfatase_N"/>
</dbReference>
<feature type="domain" description="Inner membrane protein YejM N-terminal" evidence="3">
    <location>
        <begin position="6"/>
        <end position="253"/>
    </location>
</feature>
<dbReference type="RefSeq" id="WP_042069726.1">
    <property type="nucleotide sequence ID" value="NZ_AP027939.1"/>
</dbReference>
<keyword evidence="1" id="KW-1133">Transmembrane helix</keyword>
<dbReference type="PIRSF" id="PIRSF004950">
    <property type="entry name" value="Mmb_sulf_HI0842"/>
    <property type="match status" value="1"/>
</dbReference>
<dbReference type="PANTHER" id="PTHR43751:SF3">
    <property type="entry name" value="SULFATASE N-TERMINAL DOMAIN-CONTAINING PROTEIN"/>
    <property type="match status" value="1"/>
</dbReference>
<dbReference type="STRING" id="29489.VL01_03655"/>
<dbReference type="SUPFAM" id="SSF53649">
    <property type="entry name" value="Alkaline phosphatase-like"/>
    <property type="match status" value="1"/>
</dbReference>
<dbReference type="InterPro" id="IPR012159">
    <property type="entry name" value="YejM-like"/>
</dbReference>
<dbReference type="InterPro" id="IPR052701">
    <property type="entry name" value="GAG_Ulvan_Degrading_Sulfatases"/>
</dbReference>
<dbReference type="OrthoDB" id="236686at2"/>
<sequence>MVETGNPYRDNVSRLITWGHWFSFFNIILAMLIATRYLGAISWPSTTLGVIYLVVSWIGHFSFLSFVTYLLTIFPLTFLLPKEKSLRFISAIVATLALVLLLIDTQVFRLFKFHLNAQVWQLLLDQAQTEEGSIWSIIFVAVPTIFLLQLLLSAYVWRKINKRKRRQYGNQVGLALLVCFILTHLVNSWADATLYQPITMQRANFPLSYPMTARSFLAKHGWLDLDQYEKKQAASENNSGSDSRMHYPLRPLNVNAPSSHNNLLVVVVDSLRFDMLNNINMPNLQRYASRNLTFRNHLSSGNDALMGMFGLFYGLPGHYYQDISSEKRPPVLFDEMLRQDYQFGLFGAMEDAQKYRQSILAGLRKQVFVSEELDDGKLLSDWQGWLEKRTPERPWFSLVYLSSPGDYQLPATMKGPFQPELTNFNPATAYRAENLQKLENRYKNSVFYTDQLLEQMLTQLQQQGMSDNTIVVITSDHGQEFNDTRSNSWGAGTNYSPYQVQVPFVLAWPGRDSQVMSQPSSHLDLVPTLMQGMLGVRNPARDYSIGRSLFDTSPRPWLLAGDQNDFAIYQDNTITHFNKQGDFELLEQKSYRPIKHGNPDMGAMIQVMNELNRFYRHP</sequence>
<dbReference type="Proteomes" id="UP000078435">
    <property type="component" value="Unassembled WGS sequence"/>
</dbReference>
<comment type="caution">
    <text evidence="4">The sequence shown here is derived from an EMBL/GenBank/DDBJ whole genome shotgun (WGS) entry which is preliminary data.</text>
</comment>
<evidence type="ECO:0000259" key="2">
    <source>
        <dbReference type="Pfam" id="PF00884"/>
    </source>
</evidence>